<name>A0A1C7MZD7_9FUNG</name>
<dbReference type="InParanoid" id="A0A1C7MZD7"/>
<sequence>MFVHLLFLPVQFTSFIFDSLLKMISFIQATMKTIAYSGFECVDHLIQLHMSTDIVKNLCIGYRDDNRIGDQ</sequence>
<feature type="chain" id="PRO_5012746158" evidence="1">
    <location>
        <begin position="16"/>
        <end position="71"/>
    </location>
</feature>
<dbReference type="Proteomes" id="UP000093000">
    <property type="component" value="Unassembled WGS sequence"/>
</dbReference>
<feature type="signal peptide" evidence="1">
    <location>
        <begin position="1"/>
        <end position="15"/>
    </location>
</feature>
<gene>
    <name evidence="2" type="ORF">A0J61_11457</name>
</gene>
<accession>A0A1C7MZD7</accession>
<protein>
    <submittedName>
        <fullName evidence="2">Uncharacterized protein</fullName>
    </submittedName>
</protein>
<reference evidence="2 3" key="1">
    <citation type="submission" date="2016-03" db="EMBL/GenBank/DDBJ databases">
        <title>Choanephora cucurbitarum.</title>
        <authorList>
            <person name="Min B."/>
            <person name="Park H."/>
            <person name="Park J.-H."/>
            <person name="Shin H.-D."/>
            <person name="Choi I.-G."/>
        </authorList>
    </citation>
    <scope>NUCLEOTIDE SEQUENCE [LARGE SCALE GENOMIC DNA]</scope>
    <source>
        <strain evidence="2 3">KUS-F28377</strain>
    </source>
</reference>
<keyword evidence="3" id="KW-1185">Reference proteome</keyword>
<organism evidence="2 3">
    <name type="scientific">Choanephora cucurbitarum</name>
    <dbReference type="NCBI Taxonomy" id="101091"/>
    <lineage>
        <taxon>Eukaryota</taxon>
        <taxon>Fungi</taxon>
        <taxon>Fungi incertae sedis</taxon>
        <taxon>Mucoromycota</taxon>
        <taxon>Mucoromycotina</taxon>
        <taxon>Mucoromycetes</taxon>
        <taxon>Mucorales</taxon>
        <taxon>Mucorineae</taxon>
        <taxon>Choanephoraceae</taxon>
        <taxon>Choanephoroideae</taxon>
        <taxon>Choanephora</taxon>
    </lineage>
</organism>
<dbReference type="EMBL" id="LUGH01002053">
    <property type="protein sequence ID" value="OBZ80494.1"/>
    <property type="molecule type" value="Genomic_DNA"/>
</dbReference>
<dbReference type="AlphaFoldDB" id="A0A1C7MZD7"/>
<evidence type="ECO:0000313" key="3">
    <source>
        <dbReference type="Proteomes" id="UP000093000"/>
    </source>
</evidence>
<keyword evidence="1" id="KW-0732">Signal</keyword>
<evidence type="ECO:0000256" key="1">
    <source>
        <dbReference type="SAM" id="SignalP"/>
    </source>
</evidence>
<proteinExistence type="predicted"/>
<comment type="caution">
    <text evidence="2">The sequence shown here is derived from an EMBL/GenBank/DDBJ whole genome shotgun (WGS) entry which is preliminary data.</text>
</comment>
<evidence type="ECO:0000313" key="2">
    <source>
        <dbReference type="EMBL" id="OBZ80494.1"/>
    </source>
</evidence>